<dbReference type="OrthoDB" id="370799at2"/>
<dbReference type="GO" id="GO:0005886">
    <property type="term" value="C:plasma membrane"/>
    <property type="evidence" value="ECO:0007669"/>
    <property type="project" value="UniProtKB-SubCell"/>
</dbReference>
<comment type="subcellular location">
    <subcellularLocation>
        <location evidence="1 6">Cell membrane</location>
        <topology evidence="1 6">Multi-pass membrane protein</topology>
    </subcellularLocation>
</comment>
<keyword evidence="9" id="KW-1185">Reference proteome</keyword>
<keyword evidence="2 6" id="KW-1003">Cell membrane</keyword>
<evidence type="ECO:0000256" key="2">
    <source>
        <dbReference type="ARBA" id="ARBA00022475"/>
    </source>
</evidence>
<dbReference type="InterPro" id="IPR015414">
    <property type="entry name" value="TMEM64"/>
</dbReference>
<feature type="transmembrane region" description="Helical" evidence="6">
    <location>
        <begin position="177"/>
        <end position="198"/>
    </location>
</feature>
<feature type="transmembrane region" description="Helical" evidence="6">
    <location>
        <begin position="87"/>
        <end position="111"/>
    </location>
</feature>
<feature type="domain" description="VTT" evidence="7">
    <location>
        <begin position="75"/>
        <end position="200"/>
    </location>
</feature>
<dbReference type="PANTHER" id="PTHR12677:SF59">
    <property type="entry name" value="GOLGI APPARATUS MEMBRANE PROTEIN TVP38-RELATED"/>
    <property type="match status" value="1"/>
</dbReference>
<accession>A0A1E2S1A9</accession>
<proteinExistence type="inferred from homology"/>
<feature type="transmembrane region" description="Helical" evidence="6">
    <location>
        <begin position="16"/>
        <end position="35"/>
    </location>
</feature>
<keyword evidence="3 6" id="KW-0812">Transmembrane</keyword>
<reference evidence="8 9" key="1">
    <citation type="submission" date="2016-07" db="EMBL/GenBank/DDBJ databases">
        <title>Draft genome sequence of Methyloligella halotolerans C2T (VKM B-2706T=CCUG 61687T=DSM 25045T), a halotolerant polyhydroxybutyrate accumulating methylotroph.</title>
        <authorList>
            <person name="Vasilenko O.V."/>
            <person name="Doronina N.V."/>
            <person name="Poroshina M.N."/>
            <person name="Tarlachkov S.V."/>
            <person name="Trotsenko Y.A."/>
        </authorList>
    </citation>
    <scope>NUCLEOTIDE SEQUENCE [LARGE SCALE GENOMIC DNA]</scope>
    <source>
        <strain evidence="8 9">VKM B-2706</strain>
    </source>
</reference>
<evidence type="ECO:0000256" key="3">
    <source>
        <dbReference type="ARBA" id="ARBA00022692"/>
    </source>
</evidence>
<evidence type="ECO:0000313" key="8">
    <source>
        <dbReference type="EMBL" id="ODA68241.1"/>
    </source>
</evidence>
<name>A0A1E2S1A9_9HYPH</name>
<keyword evidence="5 6" id="KW-0472">Membrane</keyword>
<sequence>MSGAEGESQATPFSRYKLWIAAGVFLLLAAGAYLLRTEITLPTEDQIKALLDSIGIWGPIAIIGLRCLAAILAVVPSSVVVIAAGAAYGAVLGTVYVLIGAELGAAIGFLIGRALGRDFVEERGWIAALQGTKVGSWLLAPDASQNRLMLAVLYCRLLPGLNLDGVSYVAGVTPLKLWRFLAGSFGGLLPYTLLLAFFGDGLMEMDSSQIAIAIGALACVVALPFVWKAVAAYRRRKGDGAPAEPGA</sequence>
<dbReference type="STRING" id="1177755.A7A08_00058"/>
<comment type="similarity">
    <text evidence="6">Belongs to the TVP38/TMEM64 family.</text>
</comment>
<dbReference type="Pfam" id="PF09335">
    <property type="entry name" value="VTT_dom"/>
    <property type="match status" value="1"/>
</dbReference>
<feature type="transmembrane region" description="Helical" evidence="6">
    <location>
        <begin position="210"/>
        <end position="227"/>
    </location>
</feature>
<organism evidence="8 9">
    <name type="scientific">Methyloligella halotolerans</name>
    <dbReference type="NCBI Taxonomy" id="1177755"/>
    <lineage>
        <taxon>Bacteria</taxon>
        <taxon>Pseudomonadati</taxon>
        <taxon>Pseudomonadota</taxon>
        <taxon>Alphaproteobacteria</taxon>
        <taxon>Hyphomicrobiales</taxon>
        <taxon>Hyphomicrobiaceae</taxon>
        <taxon>Methyloligella</taxon>
    </lineage>
</organism>
<keyword evidence="4 6" id="KW-1133">Transmembrane helix</keyword>
<dbReference type="Proteomes" id="UP000095087">
    <property type="component" value="Unassembled WGS sequence"/>
</dbReference>
<dbReference type="InterPro" id="IPR032816">
    <property type="entry name" value="VTT_dom"/>
</dbReference>
<evidence type="ECO:0000256" key="1">
    <source>
        <dbReference type="ARBA" id="ARBA00004651"/>
    </source>
</evidence>
<comment type="caution">
    <text evidence="8">The sequence shown here is derived from an EMBL/GenBank/DDBJ whole genome shotgun (WGS) entry which is preliminary data.</text>
</comment>
<feature type="transmembrane region" description="Helical" evidence="6">
    <location>
        <begin position="56"/>
        <end position="75"/>
    </location>
</feature>
<dbReference type="PANTHER" id="PTHR12677">
    <property type="entry name" value="GOLGI APPARATUS MEMBRANE PROTEIN TVP38-RELATED"/>
    <property type="match status" value="1"/>
</dbReference>
<evidence type="ECO:0000256" key="6">
    <source>
        <dbReference type="RuleBase" id="RU366058"/>
    </source>
</evidence>
<evidence type="ECO:0000313" key="9">
    <source>
        <dbReference type="Proteomes" id="UP000095087"/>
    </source>
</evidence>
<evidence type="ECO:0000259" key="7">
    <source>
        <dbReference type="Pfam" id="PF09335"/>
    </source>
</evidence>
<protein>
    <recommendedName>
        <fullName evidence="6">TVP38/TMEM64 family membrane protein</fullName>
    </recommendedName>
</protein>
<dbReference type="AlphaFoldDB" id="A0A1E2S1A9"/>
<dbReference type="EMBL" id="MASI01000001">
    <property type="protein sequence ID" value="ODA68241.1"/>
    <property type="molecule type" value="Genomic_DNA"/>
</dbReference>
<gene>
    <name evidence="8" type="ORF">A7A08_00058</name>
</gene>
<evidence type="ECO:0000256" key="5">
    <source>
        <dbReference type="ARBA" id="ARBA00023136"/>
    </source>
</evidence>
<evidence type="ECO:0000256" key="4">
    <source>
        <dbReference type="ARBA" id="ARBA00022989"/>
    </source>
</evidence>
<dbReference type="RefSeq" id="WP_069093584.1">
    <property type="nucleotide sequence ID" value="NZ_MASI01000001.1"/>
</dbReference>